<sequence>MESSTLENIEEETEAIDTQLLLQGQSMVSKSTIKSKCCQIDEEESEIRALKKELLQQQIANEKLCSHEICQNINTLATDMHGKNFPEGRLLQACVRIISTSLLENAPMGQKKEEGCQARKRSGLDFRELGLNYKFYITKLLHFADPGTLDHRINELKPYFK</sequence>
<evidence type="ECO:0000313" key="2">
    <source>
        <dbReference type="Proteomes" id="UP000887565"/>
    </source>
</evidence>
<protein>
    <submittedName>
        <fullName evidence="3">Uncharacterized protein</fullName>
    </submittedName>
</protein>
<accession>A0A915KAR4</accession>
<keyword evidence="2" id="KW-1185">Reference proteome</keyword>
<dbReference type="WBParaSite" id="nRc.2.0.1.t35008-RA">
    <property type="protein sequence ID" value="nRc.2.0.1.t35008-RA"/>
    <property type="gene ID" value="nRc.2.0.1.g35008"/>
</dbReference>
<keyword evidence="1" id="KW-0175">Coiled coil</keyword>
<feature type="coiled-coil region" evidence="1">
    <location>
        <begin position="33"/>
        <end position="60"/>
    </location>
</feature>
<evidence type="ECO:0000256" key="1">
    <source>
        <dbReference type="SAM" id="Coils"/>
    </source>
</evidence>
<organism evidence="2 3">
    <name type="scientific">Romanomermis culicivorax</name>
    <name type="common">Nematode worm</name>
    <dbReference type="NCBI Taxonomy" id="13658"/>
    <lineage>
        <taxon>Eukaryota</taxon>
        <taxon>Metazoa</taxon>
        <taxon>Ecdysozoa</taxon>
        <taxon>Nematoda</taxon>
        <taxon>Enoplea</taxon>
        <taxon>Dorylaimia</taxon>
        <taxon>Mermithida</taxon>
        <taxon>Mermithoidea</taxon>
        <taxon>Mermithidae</taxon>
        <taxon>Romanomermis</taxon>
    </lineage>
</organism>
<proteinExistence type="predicted"/>
<dbReference type="AlphaFoldDB" id="A0A915KAR4"/>
<evidence type="ECO:0000313" key="3">
    <source>
        <dbReference type="WBParaSite" id="nRc.2.0.1.t35008-RA"/>
    </source>
</evidence>
<name>A0A915KAR4_ROMCU</name>
<dbReference type="Proteomes" id="UP000887565">
    <property type="component" value="Unplaced"/>
</dbReference>
<reference evidence="3" key="1">
    <citation type="submission" date="2022-11" db="UniProtKB">
        <authorList>
            <consortium name="WormBaseParasite"/>
        </authorList>
    </citation>
    <scope>IDENTIFICATION</scope>
</reference>